<protein>
    <submittedName>
        <fullName evidence="1">RCG35632</fullName>
    </submittedName>
</protein>
<name>A6KFA4_RAT</name>
<organism evidence="1 2">
    <name type="scientific">Rattus norvegicus</name>
    <name type="common">Rat</name>
    <dbReference type="NCBI Taxonomy" id="10116"/>
    <lineage>
        <taxon>Eukaryota</taxon>
        <taxon>Metazoa</taxon>
        <taxon>Chordata</taxon>
        <taxon>Craniata</taxon>
        <taxon>Vertebrata</taxon>
        <taxon>Euteleostomi</taxon>
        <taxon>Mammalia</taxon>
        <taxon>Eutheria</taxon>
        <taxon>Euarchontoglires</taxon>
        <taxon>Glires</taxon>
        <taxon>Rodentia</taxon>
        <taxon>Myomorpha</taxon>
        <taxon>Muroidea</taxon>
        <taxon>Muridae</taxon>
        <taxon>Murinae</taxon>
        <taxon>Rattus</taxon>
    </lineage>
</organism>
<proteinExistence type="predicted"/>
<dbReference type="EMBL" id="CH474043">
    <property type="protein sequence ID" value="EDL90956.1"/>
    <property type="molecule type" value="Genomic_DNA"/>
</dbReference>
<accession>A6KFA4</accession>
<gene>
    <name evidence="1" type="ORF">rCG_35632</name>
</gene>
<dbReference type="Proteomes" id="UP000234681">
    <property type="component" value="Chromosome 9"/>
</dbReference>
<dbReference type="AlphaFoldDB" id="A6KFA4"/>
<sequence length="18" mass="1907">MCEGLHILSCLSINACLS</sequence>
<evidence type="ECO:0000313" key="1">
    <source>
        <dbReference type="EMBL" id="EDL90956.1"/>
    </source>
</evidence>
<reference evidence="2" key="1">
    <citation type="submission" date="2005-09" db="EMBL/GenBank/DDBJ databases">
        <authorList>
            <person name="Mural R.J."/>
            <person name="Li P.W."/>
            <person name="Adams M.D."/>
            <person name="Amanatides P.G."/>
            <person name="Baden-Tillson H."/>
            <person name="Barnstead M."/>
            <person name="Chin S.H."/>
            <person name="Dew I."/>
            <person name="Evans C.A."/>
            <person name="Ferriera S."/>
            <person name="Flanigan M."/>
            <person name="Fosler C."/>
            <person name="Glodek A."/>
            <person name="Gu Z."/>
            <person name="Holt R.A."/>
            <person name="Jennings D."/>
            <person name="Kraft C.L."/>
            <person name="Lu F."/>
            <person name="Nguyen T."/>
            <person name="Nusskern D.R."/>
            <person name="Pfannkoch C.M."/>
            <person name="Sitter C."/>
            <person name="Sutton G.G."/>
            <person name="Venter J.C."/>
            <person name="Wang Z."/>
            <person name="Woodage T."/>
            <person name="Zheng X.H."/>
            <person name="Zhong F."/>
        </authorList>
    </citation>
    <scope>NUCLEOTIDE SEQUENCE [LARGE SCALE GENOMIC DNA]</scope>
    <source>
        <strain>BN</strain>
        <strain evidence="2">Sprague-Dawley</strain>
    </source>
</reference>
<evidence type="ECO:0000313" key="2">
    <source>
        <dbReference type="Proteomes" id="UP000234681"/>
    </source>
</evidence>